<feature type="signal peptide" evidence="1">
    <location>
        <begin position="1"/>
        <end position="22"/>
    </location>
</feature>
<keyword evidence="1" id="KW-0732">Signal</keyword>
<feature type="domain" description="Solute-binding protein family 3/N-terminal" evidence="2">
    <location>
        <begin position="33"/>
        <end position="105"/>
    </location>
</feature>
<protein>
    <submittedName>
        <fullName evidence="3">Transporter substrate-binding domain-containing protein</fullName>
    </submittedName>
</protein>
<dbReference type="InterPro" id="IPR001638">
    <property type="entry name" value="Solute-binding_3/MltF_N"/>
</dbReference>
<evidence type="ECO:0000313" key="4">
    <source>
        <dbReference type="Proteomes" id="UP001363010"/>
    </source>
</evidence>
<reference evidence="3 4" key="1">
    <citation type="submission" date="2024-03" db="EMBL/GenBank/DDBJ databases">
        <title>Novel species of the genus Variovorax.</title>
        <authorList>
            <person name="Liu Q."/>
            <person name="Xin Y.-H."/>
        </authorList>
    </citation>
    <scope>NUCLEOTIDE SEQUENCE [LARGE SCALE GENOMIC DNA]</scope>
    <source>
        <strain evidence="3 4">KACC 18501</strain>
    </source>
</reference>
<evidence type="ECO:0000259" key="2">
    <source>
        <dbReference type="Pfam" id="PF00497"/>
    </source>
</evidence>
<dbReference type="Pfam" id="PF00497">
    <property type="entry name" value="SBP_bac_3"/>
    <property type="match status" value="1"/>
</dbReference>
<comment type="caution">
    <text evidence="3">The sequence shown here is derived from an EMBL/GenBank/DDBJ whole genome shotgun (WGS) entry which is preliminary data.</text>
</comment>
<feature type="chain" id="PRO_5047496390" evidence="1">
    <location>
        <begin position="23"/>
        <end position="105"/>
    </location>
</feature>
<gene>
    <name evidence="3" type="ORF">WKW80_22260</name>
</gene>
<dbReference type="Gene3D" id="3.40.190.10">
    <property type="entry name" value="Periplasmic binding protein-like II"/>
    <property type="match status" value="1"/>
</dbReference>
<dbReference type="Proteomes" id="UP001363010">
    <property type="component" value="Unassembled WGS sequence"/>
</dbReference>
<keyword evidence="4" id="KW-1185">Reference proteome</keyword>
<accession>A0ABU8W497</accession>
<sequence length="105" mass="11428">MLRTAALAMSLALGFVALPAWSATARPMPGRPLRVAIKPIAPFVLPDVDPPAGFSIDLWSEVARRMRVDYQWHPVPTLPALLQTVRTGDADVAIAAITMTPEREQ</sequence>
<name>A0ABU8W497_9BURK</name>
<evidence type="ECO:0000256" key="1">
    <source>
        <dbReference type="SAM" id="SignalP"/>
    </source>
</evidence>
<proteinExistence type="predicted"/>
<evidence type="ECO:0000313" key="3">
    <source>
        <dbReference type="EMBL" id="MEJ8824728.1"/>
    </source>
</evidence>
<dbReference type="EMBL" id="JBBKZV010000016">
    <property type="protein sequence ID" value="MEJ8824728.1"/>
    <property type="molecule type" value="Genomic_DNA"/>
</dbReference>
<organism evidence="3 4">
    <name type="scientific">Variovorax humicola</name>
    <dbReference type="NCBI Taxonomy" id="1769758"/>
    <lineage>
        <taxon>Bacteria</taxon>
        <taxon>Pseudomonadati</taxon>
        <taxon>Pseudomonadota</taxon>
        <taxon>Betaproteobacteria</taxon>
        <taxon>Burkholderiales</taxon>
        <taxon>Comamonadaceae</taxon>
        <taxon>Variovorax</taxon>
    </lineage>
</organism>
<dbReference type="SUPFAM" id="SSF53850">
    <property type="entry name" value="Periplasmic binding protein-like II"/>
    <property type="match status" value="1"/>
</dbReference>